<dbReference type="Pfam" id="PF13086">
    <property type="entry name" value="AAA_11"/>
    <property type="match status" value="2"/>
</dbReference>
<feature type="non-terminal residue" evidence="5">
    <location>
        <position position="1"/>
    </location>
</feature>
<dbReference type="GO" id="GO:0031380">
    <property type="term" value="C:nuclear RNA-directed RNA polymerase complex"/>
    <property type="evidence" value="ECO:0007669"/>
    <property type="project" value="TreeGrafter"/>
</dbReference>
<gene>
    <name evidence="5" type="ORF">Micbo1qcDRAFT_226507</name>
</gene>
<dbReference type="EMBL" id="KQ964252">
    <property type="protein sequence ID" value="KXJ90528.1"/>
    <property type="molecule type" value="Genomic_DNA"/>
</dbReference>
<feature type="domain" description="ZNFX1" evidence="4">
    <location>
        <begin position="92"/>
        <end position="201"/>
    </location>
</feature>
<dbReference type="OrthoDB" id="409395at2759"/>
<dbReference type="InterPro" id="IPR045055">
    <property type="entry name" value="DNA2/NAM7-like"/>
</dbReference>
<feature type="non-terminal residue" evidence="5">
    <location>
        <position position="981"/>
    </location>
</feature>
<dbReference type="InterPro" id="IPR057373">
    <property type="entry name" value="ZNFX1"/>
</dbReference>
<protein>
    <submittedName>
        <fullName evidence="5">p-loop containing nucleoside triphosphate hydrolase protein</fullName>
    </submittedName>
</protein>
<dbReference type="Pfam" id="PF13087">
    <property type="entry name" value="AAA_12"/>
    <property type="match status" value="1"/>
</dbReference>
<dbReference type="Gene3D" id="3.40.50.300">
    <property type="entry name" value="P-loop containing nucleotide triphosphate hydrolases"/>
    <property type="match status" value="3"/>
</dbReference>
<dbReference type="GO" id="GO:0004386">
    <property type="term" value="F:helicase activity"/>
    <property type="evidence" value="ECO:0007669"/>
    <property type="project" value="InterPro"/>
</dbReference>
<evidence type="ECO:0000256" key="1">
    <source>
        <dbReference type="ARBA" id="ARBA00022806"/>
    </source>
</evidence>
<keyword evidence="1" id="KW-0547">Nucleotide-binding</keyword>
<keyword evidence="1" id="KW-0347">Helicase</keyword>
<dbReference type="GO" id="GO:0031048">
    <property type="term" value="P:regulatory ncRNA-mediated heterochromatin formation"/>
    <property type="evidence" value="ECO:0007669"/>
    <property type="project" value="TreeGrafter"/>
</dbReference>
<dbReference type="InterPro" id="IPR041677">
    <property type="entry name" value="DNA2/NAM7_AAA_11"/>
</dbReference>
<evidence type="ECO:0000259" key="4">
    <source>
        <dbReference type="Pfam" id="PF25396"/>
    </source>
</evidence>
<dbReference type="STRING" id="196109.A0A136J028"/>
<proteinExistence type="predicted"/>
<dbReference type="SUPFAM" id="SSF52540">
    <property type="entry name" value="P-loop containing nucleoside triphosphate hydrolases"/>
    <property type="match status" value="1"/>
</dbReference>
<evidence type="ECO:0000313" key="6">
    <source>
        <dbReference type="Proteomes" id="UP000070501"/>
    </source>
</evidence>
<evidence type="ECO:0000259" key="2">
    <source>
        <dbReference type="Pfam" id="PF13086"/>
    </source>
</evidence>
<dbReference type="InterPro" id="IPR027417">
    <property type="entry name" value="P-loop_NTPase"/>
</dbReference>
<dbReference type="InterPro" id="IPR041679">
    <property type="entry name" value="DNA2/NAM7-like_C"/>
</dbReference>
<reference evidence="6" key="1">
    <citation type="submission" date="2016-02" db="EMBL/GenBank/DDBJ databases">
        <title>Draft genome sequence of Microdochium bolleyi, a fungal endophyte of beachgrass.</title>
        <authorList>
            <consortium name="DOE Joint Genome Institute"/>
            <person name="David A.S."/>
            <person name="May G."/>
            <person name="Haridas S."/>
            <person name="Lim J."/>
            <person name="Wang M."/>
            <person name="Labutti K."/>
            <person name="Lipzen A."/>
            <person name="Barry K."/>
            <person name="Grigoriev I.V."/>
        </authorList>
    </citation>
    <scope>NUCLEOTIDE SEQUENCE [LARGE SCALE GENOMIC DNA]</scope>
    <source>
        <strain evidence="6">J235TASD1</strain>
    </source>
</reference>
<dbReference type="CDD" id="cd18808">
    <property type="entry name" value="SF1_C_Upf1"/>
    <property type="match status" value="1"/>
</dbReference>
<dbReference type="Proteomes" id="UP000070501">
    <property type="component" value="Unassembled WGS sequence"/>
</dbReference>
<feature type="domain" description="DNA2/NAM7 helicase helicase" evidence="2">
    <location>
        <begin position="296"/>
        <end position="422"/>
    </location>
</feature>
<dbReference type="AlphaFoldDB" id="A0A136J028"/>
<dbReference type="Pfam" id="PF25396">
    <property type="entry name" value="ZNFX1"/>
    <property type="match status" value="1"/>
</dbReference>
<evidence type="ECO:0000313" key="5">
    <source>
        <dbReference type="EMBL" id="KXJ90528.1"/>
    </source>
</evidence>
<feature type="domain" description="DNA2/NAM7 helicase-like C-terminal" evidence="3">
    <location>
        <begin position="692"/>
        <end position="881"/>
    </location>
</feature>
<organism evidence="5 6">
    <name type="scientific">Microdochium bolleyi</name>
    <dbReference type="NCBI Taxonomy" id="196109"/>
    <lineage>
        <taxon>Eukaryota</taxon>
        <taxon>Fungi</taxon>
        <taxon>Dikarya</taxon>
        <taxon>Ascomycota</taxon>
        <taxon>Pezizomycotina</taxon>
        <taxon>Sordariomycetes</taxon>
        <taxon>Xylariomycetidae</taxon>
        <taxon>Xylariales</taxon>
        <taxon>Microdochiaceae</taxon>
        <taxon>Microdochium</taxon>
    </lineage>
</organism>
<sequence length="981" mass="110847">VIKQHALHQPNGDGSDWRQMPEIPTAAELNVNMQDPVHIDRIKASIPVNPVEEPYESKDIYLETHYRLHREETVAWLRMAISHYKDEPAMMDNNETCVYTKVFIQGYLMTRLGPVCRVQFSTERAGAAIDWKVSTRLRTGSLVALSTVRDGFRSLCMPAVIADHYFEDGLDQNPPTIQFFWGDIKDAILDPLEELVMVESRHGFFEATRHAMTGLQHMATTPTAIDKYLVDGCQEDVAAEYVQAGPHKDIHSLIHHLPDDTLSDQEHEEQIQKVRDSYSCKHVLNGIEPGISKLTNLDNSQLRAVHRMITRECAIVQGPPGTGKTFTSVQALQILINNQVRGKQIVIVAAQTNHAVDQIMAILLDLGYEIARLGGRTQHEEITKRSMYNIRQEKRADDRIGNREYRNLEKERKRLNDRIQNFVTETFTESPLSPEQLCAADLITPAQLSHFKDEEWQVAIDECLESVGRVGEWLGSDLLRFRPHEHRDPLFTTFELEKEAEGEVEKPAVDLDACIAADDADDDRLLGQWIPLEPKWTGAIPADLALTEEDIIAASKNPDPYRIDQNLRGVIYRYWQAVLVERQTIRFRTLLQESVALSKRQKVQRFLTDVRCLRAAQVDVIGCTTTGLTKYRGLFSALQPSTVLIEEAAETREANITAGLPGGLQQLILVGDHQQLAPSTDVKALSGAPFNLKVSMFERLIGLKLPYTMLNMQRRMISPLRELLNPYYPDLIDHPVVATRPQTITGLPLNSFFFHHVWSETTDENFSKFNETEADMVISFVKYLLMNGIKPEKITILTFYRGQCKKLLSEARRQLLRWSFPDRSIRTVDSYQGEENDIVILSLVRSNGASGPHKTGFAGEKNRGVVAISRAKQGFFVFGNAVNFVSANVVSRDMWLPVARTFQKQGKMLDGDSLPLVCQNHGNRSEVKTPLDWSTHEGGCQEDCHGQLDCGHRCERKCHPCGLSLHCGHGCKKLCGEKCAC</sequence>
<keyword evidence="6" id="KW-1185">Reference proteome</keyword>
<keyword evidence="1" id="KW-0067">ATP-binding</keyword>
<dbReference type="PANTHER" id="PTHR10887">
    <property type="entry name" value="DNA2/NAM7 HELICASE FAMILY"/>
    <property type="match status" value="1"/>
</dbReference>
<dbReference type="CDD" id="cd06008">
    <property type="entry name" value="NF-X1-zinc-finger"/>
    <property type="match status" value="1"/>
</dbReference>
<dbReference type="PANTHER" id="PTHR10887:SF341">
    <property type="entry name" value="NFX1-TYPE ZINC FINGER-CONTAINING PROTEIN 1"/>
    <property type="match status" value="1"/>
</dbReference>
<keyword evidence="5" id="KW-0378">Hydrolase</keyword>
<dbReference type="InterPro" id="IPR047187">
    <property type="entry name" value="SF1_C_Upf1"/>
</dbReference>
<accession>A0A136J028</accession>
<dbReference type="GO" id="GO:0016787">
    <property type="term" value="F:hydrolase activity"/>
    <property type="evidence" value="ECO:0007669"/>
    <property type="project" value="UniProtKB-KW"/>
</dbReference>
<evidence type="ECO:0000259" key="3">
    <source>
        <dbReference type="Pfam" id="PF13087"/>
    </source>
</evidence>
<name>A0A136J028_9PEZI</name>
<dbReference type="InParanoid" id="A0A136J028"/>
<feature type="domain" description="DNA2/NAM7 helicase helicase" evidence="2">
    <location>
        <begin position="616"/>
        <end position="678"/>
    </location>
</feature>